<evidence type="ECO:0000256" key="5">
    <source>
        <dbReference type="ARBA" id="ARBA00022989"/>
    </source>
</evidence>
<evidence type="ECO:0000256" key="2">
    <source>
        <dbReference type="ARBA" id="ARBA00008873"/>
    </source>
</evidence>
<comment type="subcellular location">
    <subcellularLocation>
        <location evidence="1">Membrane</location>
        <topology evidence="1">Multi-pass membrane protein</topology>
    </subcellularLocation>
</comment>
<evidence type="ECO:0000259" key="9">
    <source>
        <dbReference type="Pfam" id="PF01545"/>
    </source>
</evidence>
<keyword evidence="7" id="KW-0175">Coiled coil</keyword>
<dbReference type="EMBL" id="CAJEWN010000242">
    <property type="protein sequence ID" value="CAD2174770.1"/>
    <property type="molecule type" value="Genomic_DNA"/>
</dbReference>
<evidence type="ECO:0000313" key="11">
    <source>
        <dbReference type="Proteomes" id="UP000580250"/>
    </source>
</evidence>
<gene>
    <name evidence="10" type="ORF">MENT_LOCUS26459</name>
</gene>
<dbReference type="AlphaFoldDB" id="A0A6V7VIJ6"/>
<evidence type="ECO:0000256" key="4">
    <source>
        <dbReference type="ARBA" id="ARBA00022692"/>
    </source>
</evidence>
<evidence type="ECO:0000256" key="8">
    <source>
        <dbReference type="SAM" id="Phobius"/>
    </source>
</evidence>
<keyword evidence="4 8" id="KW-0812">Transmembrane</keyword>
<accession>A0A6V7VIJ6</accession>
<sequence>MLSNLSKNIFTTRIHTLHIRFASSFSGRPSLLTIVDKSGYVKEPNIVKIGTFQGAGDGNIETKLSNKVVKFAVVTNLADFVVKATAAYMTLSNSLFAETLHSFLDLINQIILFQGNRISTKAPCADFPYGYGNMKYICSLSSGFGILAFGCGLSVYNGIQGFVNPGELESLSWGIGLLFISASLQCASFTRAFFEVQRRARNEGLSVKQYLVSAGADPSIKVVLLEDAASITGVLIALTCVSLTHVTGTTGFDSFGSILIGLVLGTAAYQIIWANALHLVGRSLPESKQRQIIAYMTEDPIIKRMHDVKATYMDVNDYRFKAEIEYNGREITKLYLKEDCNMEELQQQVSKITNKKELEEFMLLHGEKLIDKVGDEVDRLEKKVREKYPEFQHIDLESS</sequence>
<dbReference type="Gene3D" id="1.20.1510.10">
    <property type="entry name" value="Cation efflux protein transmembrane domain"/>
    <property type="match status" value="1"/>
</dbReference>
<comment type="caution">
    <text evidence="10">The sequence shown here is derived from an EMBL/GenBank/DDBJ whole genome shotgun (WGS) entry which is preliminary data.</text>
</comment>
<proteinExistence type="inferred from homology"/>
<dbReference type="OrthoDB" id="435980at2759"/>
<keyword evidence="3" id="KW-0813">Transport</keyword>
<dbReference type="InterPro" id="IPR027469">
    <property type="entry name" value="Cation_efflux_TMD_sf"/>
</dbReference>
<feature type="transmembrane region" description="Helical" evidence="8">
    <location>
        <begin position="228"/>
        <end position="246"/>
    </location>
</feature>
<evidence type="ECO:0000256" key="1">
    <source>
        <dbReference type="ARBA" id="ARBA00004141"/>
    </source>
</evidence>
<dbReference type="InterPro" id="IPR002524">
    <property type="entry name" value="Cation_efflux"/>
</dbReference>
<protein>
    <recommendedName>
        <fullName evidence="9">Cation efflux protein transmembrane domain-containing protein</fullName>
    </recommendedName>
</protein>
<evidence type="ECO:0000256" key="3">
    <source>
        <dbReference type="ARBA" id="ARBA00022448"/>
    </source>
</evidence>
<keyword evidence="6 8" id="KW-0472">Membrane</keyword>
<dbReference type="InterPro" id="IPR058533">
    <property type="entry name" value="Cation_efflux_TM"/>
</dbReference>
<dbReference type="SUPFAM" id="SSF161111">
    <property type="entry name" value="Cation efflux protein transmembrane domain-like"/>
    <property type="match status" value="1"/>
</dbReference>
<dbReference type="PANTHER" id="PTHR13414:SF9">
    <property type="entry name" value="PROTON-COUPLED ZINC ANTIPORTER SLC30A9, MITOCHONDRIAL"/>
    <property type="match status" value="1"/>
</dbReference>
<dbReference type="InterPro" id="IPR040177">
    <property type="entry name" value="SLC30A9"/>
</dbReference>
<reference evidence="10 11" key="1">
    <citation type="submission" date="2020-08" db="EMBL/GenBank/DDBJ databases">
        <authorList>
            <person name="Koutsovoulos G."/>
            <person name="Danchin GJ E."/>
        </authorList>
    </citation>
    <scope>NUCLEOTIDE SEQUENCE [LARGE SCALE GENOMIC DNA]</scope>
</reference>
<dbReference type="GO" id="GO:0006882">
    <property type="term" value="P:intracellular zinc ion homeostasis"/>
    <property type="evidence" value="ECO:0007669"/>
    <property type="project" value="TreeGrafter"/>
</dbReference>
<feature type="transmembrane region" description="Helical" evidence="8">
    <location>
        <begin position="136"/>
        <end position="159"/>
    </location>
</feature>
<feature type="transmembrane region" description="Helical" evidence="8">
    <location>
        <begin position="171"/>
        <end position="194"/>
    </location>
</feature>
<dbReference type="PANTHER" id="PTHR13414">
    <property type="entry name" value="HUEL-CATION TRANSPORTER"/>
    <property type="match status" value="1"/>
</dbReference>
<evidence type="ECO:0000256" key="6">
    <source>
        <dbReference type="ARBA" id="ARBA00023136"/>
    </source>
</evidence>
<dbReference type="NCBIfam" id="TIGR01297">
    <property type="entry name" value="CDF"/>
    <property type="match status" value="1"/>
</dbReference>
<keyword evidence="5 8" id="KW-1133">Transmembrane helix</keyword>
<feature type="domain" description="Cation efflux protein transmembrane" evidence="9">
    <location>
        <begin position="70"/>
        <end position="279"/>
    </location>
</feature>
<evidence type="ECO:0000313" key="10">
    <source>
        <dbReference type="EMBL" id="CAD2174770.1"/>
    </source>
</evidence>
<dbReference type="GO" id="GO:0008324">
    <property type="term" value="F:monoatomic cation transmembrane transporter activity"/>
    <property type="evidence" value="ECO:0007669"/>
    <property type="project" value="InterPro"/>
</dbReference>
<feature type="coiled-coil region" evidence="7">
    <location>
        <begin position="335"/>
        <end position="362"/>
    </location>
</feature>
<evidence type="ECO:0000256" key="7">
    <source>
        <dbReference type="SAM" id="Coils"/>
    </source>
</evidence>
<dbReference type="GO" id="GO:0016020">
    <property type="term" value="C:membrane"/>
    <property type="evidence" value="ECO:0007669"/>
    <property type="project" value="UniProtKB-SubCell"/>
</dbReference>
<dbReference type="GO" id="GO:0006829">
    <property type="term" value="P:zinc ion transport"/>
    <property type="evidence" value="ECO:0007669"/>
    <property type="project" value="InterPro"/>
</dbReference>
<comment type="similarity">
    <text evidence="2">Belongs to the cation diffusion facilitator (CDF) transporter (TC 2.A.4) family. SLC30A subfamily.</text>
</comment>
<organism evidence="10 11">
    <name type="scientific">Meloidogyne enterolobii</name>
    <name type="common">Root-knot nematode worm</name>
    <name type="synonym">Meloidogyne mayaguensis</name>
    <dbReference type="NCBI Taxonomy" id="390850"/>
    <lineage>
        <taxon>Eukaryota</taxon>
        <taxon>Metazoa</taxon>
        <taxon>Ecdysozoa</taxon>
        <taxon>Nematoda</taxon>
        <taxon>Chromadorea</taxon>
        <taxon>Rhabditida</taxon>
        <taxon>Tylenchina</taxon>
        <taxon>Tylenchomorpha</taxon>
        <taxon>Tylenchoidea</taxon>
        <taxon>Meloidogynidae</taxon>
        <taxon>Meloidogyninae</taxon>
        <taxon>Meloidogyne</taxon>
    </lineage>
</organism>
<dbReference type="Proteomes" id="UP000580250">
    <property type="component" value="Unassembled WGS sequence"/>
</dbReference>
<name>A0A6V7VIJ6_MELEN</name>
<dbReference type="Pfam" id="PF01545">
    <property type="entry name" value="Cation_efflux"/>
    <property type="match status" value="1"/>
</dbReference>
<feature type="transmembrane region" description="Helical" evidence="8">
    <location>
        <begin position="258"/>
        <end position="280"/>
    </location>
</feature>
<dbReference type="GO" id="GO:0005783">
    <property type="term" value="C:endoplasmic reticulum"/>
    <property type="evidence" value="ECO:0007669"/>
    <property type="project" value="TreeGrafter"/>
</dbReference>